<dbReference type="InterPro" id="IPR043145">
    <property type="entry name" value="Znf_ZZ_sf"/>
</dbReference>
<dbReference type="EMBL" id="JAUJFL010000001">
    <property type="protein sequence ID" value="KAK2615534.1"/>
    <property type="molecule type" value="Genomic_DNA"/>
</dbReference>
<dbReference type="Gene3D" id="3.30.60.90">
    <property type="match status" value="1"/>
</dbReference>
<evidence type="ECO:0000313" key="7">
    <source>
        <dbReference type="Proteomes" id="UP001265746"/>
    </source>
</evidence>
<reference evidence="6" key="1">
    <citation type="submission" date="2023-06" db="EMBL/GenBank/DDBJ databases">
        <authorList>
            <person name="Noh H."/>
        </authorList>
    </citation>
    <scope>NUCLEOTIDE SEQUENCE</scope>
    <source>
        <strain evidence="6">DUCC20226</strain>
    </source>
</reference>
<keyword evidence="1" id="KW-0479">Metal-binding</keyword>
<dbReference type="AlphaFoldDB" id="A0AAD9STQ6"/>
<comment type="caution">
    <text evidence="6">The sequence shown here is derived from an EMBL/GenBank/DDBJ whole genome shotgun (WGS) entry which is preliminary data.</text>
</comment>
<evidence type="ECO:0000256" key="2">
    <source>
        <dbReference type="ARBA" id="ARBA00022771"/>
    </source>
</evidence>
<accession>A0AAD9STQ6</accession>
<gene>
    <name evidence="6" type="ORF">N8I77_002281</name>
</gene>
<dbReference type="GO" id="GO:0008270">
    <property type="term" value="F:zinc ion binding"/>
    <property type="evidence" value="ECO:0007669"/>
    <property type="project" value="UniProtKB-KW"/>
</dbReference>
<keyword evidence="4" id="KW-0175">Coiled coil</keyword>
<dbReference type="SUPFAM" id="SSF57850">
    <property type="entry name" value="RING/U-box"/>
    <property type="match status" value="1"/>
</dbReference>
<feature type="region of interest" description="Disordered" evidence="5">
    <location>
        <begin position="309"/>
        <end position="329"/>
    </location>
</feature>
<organism evidence="6 7">
    <name type="scientific">Phomopsis amygdali</name>
    <name type="common">Fusicoccum amygdali</name>
    <dbReference type="NCBI Taxonomy" id="1214568"/>
    <lineage>
        <taxon>Eukaryota</taxon>
        <taxon>Fungi</taxon>
        <taxon>Dikarya</taxon>
        <taxon>Ascomycota</taxon>
        <taxon>Pezizomycotina</taxon>
        <taxon>Sordariomycetes</taxon>
        <taxon>Sordariomycetidae</taxon>
        <taxon>Diaporthales</taxon>
        <taxon>Diaporthaceae</taxon>
        <taxon>Diaporthe</taxon>
    </lineage>
</organism>
<keyword evidence="3" id="KW-0862">Zinc</keyword>
<proteinExistence type="predicted"/>
<evidence type="ECO:0000313" key="6">
    <source>
        <dbReference type="EMBL" id="KAK2615534.1"/>
    </source>
</evidence>
<evidence type="ECO:0008006" key="8">
    <source>
        <dbReference type="Google" id="ProtNLM"/>
    </source>
</evidence>
<protein>
    <recommendedName>
        <fullName evidence="8">Fungal N-terminal domain-containing protein</fullName>
    </recommendedName>
</protein>
<evidence type="ECO:0000256" key="1">
    <source>
        <dbReference type="ARBA" id="ARBA00022723"/>
    </source>
</evidence>
<keyword evidence="2" id="KW-0863">Zinc-finger</keyword>
<feature type="coiled-coil region" evidence="4">
    <location>
        <begin position="259"/>
        <end position="307"/>
    </location>
</feature>
<evidence type="ECO:0000256" key="5">
    <source>
        <dbReference type="SAM" id="MobiDB-lite"/>
    </source>
</evidence>
<evidence type="ECO:0000256" key="4">
    <source>
        <dbReference type="SAM" id="Coils"/>
    </source>
</evidence>
<sequence>MSFGFGIGDIIACSEVAWKTINALKSAGSDFEGLRLDLASLTSVLQALEAEAKGPMPLIKTASMERQNQMRILLYNCTESMKDLQGVVGKYSGWGTDKKRDFVAWMKFAAKDKRGPREKLAIHTASINIFLTTLSHGSLARLEFLIKNGSQAARQGHAPDGTKGLDFSAATTPWGMSHGHSKRNDNVIWQDIGKSLQREGITDEDIEAFQEEIKAYARYLVRGETPFWKESMSRSRSDEVHRVADTVPASALFGSSAPISEDEARRLALRTEVKQARQAQRLDADDLAKLESEMRRMKLEAEIRKTKAHEDDMRLRKEERGGREETTKREEDVASLAYVFESLFDFDTELAHAPPEAPDYQPETVPAPVPMNDDAKTQDLEVRNARVYKINKRIEKLLDRRERYVQEGRLDEMAELEANDIPEQVKLLKLERVAVSHERAWRWNYWCDVCTFRIPSDHYHCTQCRGGNWDICQECWDKGARCSGHGNHRIIFSGRSSA</sequence>
<name>A0AAD9STQ6_PHOAM</name>
<keyword evidence="7" id="KW-1185">Reference proteome</keyword>
<evidence type="ECO:0000256" key="3">
    <source>
        <dbReference type="ARBA" id="ARBA00022833"/>
    </source>
</evidence>
<dbReference type="Proteomes" id="UP001265746">
    <property type="component" value="Unassembled WGS sequence"/>
</dbReference>